<dbReference type="SMART" id="SM00563">
    <property type="entry name" value="PlsC"/>
    <property type="match status" value="1"/>
</dbReference>
<keyword evidence="5" id="KW-0443">Lipid metabolism</keyword>
<dbReference type="Proteomes" id="UP000198922">
    <property type="component" value="Unassembled WGS sequence"/>
</dbReference>
<evidence type="ECO:0000259" key="10">
    <source>
        <dbReference type="SMART" id="SM00563"/>
    </source>
</evidence>
<evidence type="ECO:0000256" key="8">
    <source>
        <dbReference type="SAM" id="MobiDB-lite"/>
    </source>
</evidence>
<proteinExistence type="predicted"/>
<name>A0A1G7A565_9RHOB</name>
<feature type="region of interest" description="Disordered" evidence="8">
    <location>
        <begin position="1"/>
        <end position="20"/>
    </location>
</feature>
<evidence type="ECO:0000256" key="2">
    <source>
        <dbReference type="ARBA" id="ARBA00022679"/>
    </source>
</evidence>
<evidence type="ECO:0000313" key="11">
    <source>
        <dbReference type="EMBL" id="SDE09195.1"/>
    </source>
</evidence>
<evidence type="ECO:0000256" key="4">
    <source>
        <dbReference type="ARBA" id="ARBA00022989"/>
    </source>
</evidence>
<dbReference type="OrthoDB" id="9806880at2"/>
<reference evidence="12" key="1">
    <citation type="submission" date="2016-10" db="EMBL/GenBank/DDBJ databases">
        <authorList>
            <person name="Varghese N."/>
            <person name="Submissions S."/>
        </authorList>
    </citation>
    <scope>NUCLEOTIDE SEQUENCE [LARGE SCALE GENOMIC DNA]</scope>
    <source>
        <strain evidence="12">DSM 21424</strain>
    </source>
</reference>
<dbReference type="AlphaFoldDB" id="A0A1G7A565"/>
<sequence length="293" mass="32107">MTDAPDPQTRRLTWHGAEPAPFEAPGAGGWARAVLRGVPLVLFVLTGLLLTLVLRLVERPVFGLHRPLTPKLTRAVCRGALAILGIGYRVTGRPMAGRGAMVANHSSWLDIFALNAPAEIYFVSKEEVGGWPGIGWLAKATGTVFIKRERREATAQVKLMRERLAAGHRLSFFPEGTSTDGRRVLPFKPTLFAAFLSPDQPDLEIQPVSLVYRAAEGGDPRFYGWWGDMEFGPHMLKMLAARRHGTIEVIYHAPVRVADHPDRKALARRLEADVRAGLEGAGALEDQPAMAEA</sequence>
<keyword evidence="6 9" id="KW-0472">Membrane</keyword>
<evidence type="ECO:0000256" key="5">
    <source>
        <dbReference type="ARBA" id="ARBA00023098"/>
    </source>
</evidence>
<dbReference type="GO" id="GO:0006629">
    <property type="term" value="P:lipid metabolic process"/>
    <property type="evidence" value="ECO:0007669"/>
    <property type="project" value="UniProtKB-KW"/>
</dbReference>
<feature type="domain" description="Phospholipid/glycerol acyltransferase" evidence="10">
    <location>
        <begin position="99"/>
        <end position="213"/>
    </location>
</feature>
<dbReference type="PANTHER" id="PTHR23063:SF52">
    <property type="entry name" value="LYSOPHOSPHATIDYLCHOLINE ACYLTRANSFERASE"/>
    <property type="match status" value="1"/>
</dbReference>
<dbReference type="GO" id="GO:0016746">
    <property type="term" value="F:acyltransferase activity"/>
    <property type="evidence" value="ECO:0007669"/>
    <property type="project" value="UniProtKB-KW"/>
</dbReference>
<dbReference type="EMBL" id="FNAT01000001">
    <property type="protein sequence ID" value="SDE09195.1"/>
    <property type="molecule type" value="Genomic_DNA"/>
</dbReference>
<keyword evidence="12" id="KW-1185">Reference proteome</keyword>
<evidence type="ECO:0000256" key="1">
    <source>
        <dbReference type="ARBA" id="ARBA00004370"/>
    </source>
</evidence>
<dbReference type="CDD" id="cd07989">
    <property type="entry name" value="LPLAT_AGPAT-like"/>
    <property type="match status" value="1"/>
</dbReference>
<dbReference type="PANTHER" id="PTHR23063">
    <property type="entry name" value="PHOSPHOLIPID ACYLTRANSFERASE"/>
    <property type="match status" value="1"/>
</dbReference>
<keyword evidence="2 11" id="KW-0808">Transferase</keyword>
<keyword evidence="4 9" id="KW-1133">Transmembrane helix</keyword>
<keyword evidence="3 9" id="KW-0812">Transmembrane</keyword>
<evidence type="ECO:0000256" key="3">
    <source>
        <dbReference type="ARBA" id="ARBA00022692"/>
    </source>
</evidence>
<dbReference type="SUPFAM" id="SSF69593">
    <property type="entry name" value="Glycerol-3-phosphate (1)-acyltransferase"/>
    <property type="match status" value="1"/>
</dbReference>
<evidence type="ECO:0000256" key="9">
    <source>
        <dbReference type="SAM" id="Phobius"/>
    </source>
</evidence>
<protein>
    <submittedName>
        <fullName evidence="11">Lyso-ornithine lipid acyltransferase</fullName>
    </submittedName>
</protein>
<evidence type="ECO:0000256" key="6">
    <source>
        <dbReference type="ARBA" id="ARBA00023136"/>
    </source>
</evidence>
<gene>
    <name evidence="11" type="ORF">SAMN04488567_0791</name>
</gene>
<dbReference type="InterPro" id="IPR002123">
    <property type="entry name" value="Plipid/glycerol_acylTrfase"/>
</dbReference>
<evidence type="ECO:0000256" key="7">
    <source>
        <dbReference type="ARBA" id="ARBA00023315"/>
    </source>
</evidence>
<feature type="transmembrane region" description="Helical" evidence="9">
    <location>
        <begin position="38"/>
        <end position="57"/>
    </location>
</feature>
<dbReference type="STRING" id="521013.SAMN04488567_0791"/>
<evidence type="ECO:0000313" key="12">
    <source>
        <dbReference type="Proteomes" id="UP000198922"/>
    </source>
</evidence>
<dbReference type="Pfam" id="PF01553">
    <property type="entry name" value="Acyltransferase"/>
    <property type="match status" value="1"/>
</dbReference>
<organism evidence="11 12">
    <name type="scientific">Limimaricola pyoseonensis</name>
    <dbReference type="NCBI Taxonomy" id="521013"/>
    <lineage>
        <taxon>Bacteria</taxon>
        <taxon>Pseudomonadati</taxon>
        <taxon>Pseudomonadota</taxon>
        <taxon>Alphaproteobacteria</taxon>
        <taxon>Rhodobacterales</taxon>
        <taxon>Paracoccaceae</taxon>
        <taxon>Limimaricola</taxon>
    </lineage>
</organism>
<dbReference type="RefSeq" id="WP_090109471.1">
    <property type="nucleotide sequence ID" value="NZ_FNAT01000001.1"/>
</dbReference>
<accession>A0A1G7A565</accession>
<comment type="subcellular location">
    <subcellularLocation>
        <location evidence="1">Membrane</location>
    </subcellularLocation>
</comment>
<keyword evidence="7 11" id="KW-0012">Acyltransferase</keyword>
<dbReference type="GO" id="GO:0016020">
    <property type="term" value="C:membrane"/>
    <property type="evidence" value="ECO:0007669"/>
    <property type="project" value="UniProtKB-SubCell"/>
</dbReference>